<evidence type="ECO:0000256" key="1">
    <source>
        <dbReference type="SAM" id="SignalP"/>
    </source>
</evidence>
<evidence type="ECO:0000313" key="3">
    <source>
        <dbReference type="Proteomes" id="UP000322876"/>
    </source>
</evidence>
<feature type="signal peptide" evidence="1">
    <location>
        <begin position="1"/>
        <end position="21"/>
    </location>
</feature>
<comment type="caution">
    <text evidence="2">The sequence shown here is derived from an EMBL/GenBank/DDBJ whole genome shotgun (WGS) entry which is preliminary data.</text>
</comment>
<sequence length="212" mass="24738">MIKSKITILAIILLFSINAFAVVNLGTVGNTYPIVENDFYEWIINQVKKNADKIPKIDKNKLYNFVDKQLYVDFDLPDAKEHKIKEYEPVYILDHDIKDQNGNILYPKGYSYNVFDYVTFKHVYFFLNAEKRSHIASYLEYADRYKNIQPIVVKGSLTYFYETIKKFQKRPIPAGKATKLMLDKMFVKKLPSLVYQKGKKLIVEEIPAGGDK</sequence>
<dbReference type="EMBL" id="VFJB01000007">
    <property type="protein sequence ID" value="KAA0257489.1"/>
    <property type="molecule type" value="Genomic_DNA"/>
</dbReference>
<keyword evidence="1" id="KW-0732">Signal</keyword>
<proteinExistence type="predicted"/>
<evidence type="ECO:0000313" key="2">
    <source>
        <dbReference type="EMBL" id="KAA0257489.1"/>
    </source>
</evidence>
<dbReference type="AlphaFoldDB" id="A0A5A8F0F0"/>
<keyword evidence="3" id="KW-1185">Reference proteome</keyword>
<dbReference type="RefSeq" id="WP_149266870.1">
    <property type="nucleotide sequence ID" value="NZ_VFJB01000007.1"/>
</dbReference>
<organism evidence="2 3">
    <name type="scientific">Deferribacter autotrophicus</name>
    <dbReference type="NCBI Taxonomy" id="500465"/>
    <lineage>
        <taxon>Bacteria</taxon>
        <taxon>Pseudomonadati</taxon>
        <taxon>Deferribacterota</taxon>
        <taxon>Deferribacteres</taxon>
        <taxon>Deferribacterales</taxon>
        <taxon>Deferribacteraceae</taxon>
        <taxon>Deferribacter</taxon>
    </lineage>
</organism>
<name>A0A5A8F0F0_9BACT</name>
<feature type="chain" id="PRO_5023004244" evidence="1">
    <location>
        <begin position="22"/>
        <end position="212"/>
    </location>
</feature>
<protein>
    <submittedName>
        <fullName evidence="2">Uncharacterized protein</fullName>
    </submittedName>
</protein>
<accession>A0A5A8F0F0</accession>
<dbReference type="OrthoDB" id="9810604at2"/>
<dbReference type="Proteomes" id="UP000322876">
    <property type="component" value="Unassembled WGS sequence"/>
</dbReference>
<gene>
    <name evidence="2" type="ORF">FHQ18_09100</name>
</gene>
<reference evidence="2 3" key="1">
    <citation type="submission" date="2019-06" db="EMBL/GenBank/DDBJ databases">
        <title>Genomic insights into carbon and energy metabolism of Deferribacter autotrophicus revealed new metabolic traits in the phylum Deferribacteres.</title>
        <authorList>
            <person name="Slobodkin A.I."/>
            <person name="Slobodkina G.B."/>
            <person name="Allioux M."/>
            <person name="Alain K."/>
            <person name="Jebbar M."/>
            <person name="Shadrin V."/>
            <person name="Kublanov I.V."/>
            <person name="Toshchakov S.V."/>
            <person name="Bonch-Osmolovskaya E.A."/>
        </authorList>
    </citation>
    <scope>NUCLEOTIDE SEQUENCE [LARGE SCALE GENOMIC DNA]</scope>
    <source>
        <strain evidence="2 3">SL50</strain>
    </source>
</reference>